<evidence type="ECO:0000259" key="2">
    <source>
        <dbReference type="Pfam" id="PF06916"/>
    </source>
</evidence>
<dbReference type="OrthoDB" id="6378063at2759"/>
<evidence type="ECO:0000313" key="4">
    <source>
        <dbReference type="Proteomes" id="UP000677054"/>
    </source>
</evidence>
<sequence>MQRDLSPTGDFESSLFGVASVFGSDTSSPPLPPTAAPGEIPLKLLFTCHHYCTKGEIGLPPNMEEVNCGEKSQFSPSRARDMVHERLEPEETGGSPVTEEDSCMPHYDAHAPLHLNSSMQTSVPEPYSTQGRAPVHLNMPGGQFTQRLKYESEETQNSHPSHQQYPGVSKSQLKYYMGMACCKQHDVFRCFSSTPNQETPPLKNRQKLKQAVKDYGATVIVFHIGISLVSLSGFYLAVSSGVNMESLLQALGIGQSLMQNKIAAGASVFMIAYAVHKVFAPVRIAITLSVTPFLIGTSKTGVHYTGVNTVEANNLVQQKGGWDLLHPAPLSNTTATSLTSSPPELAQCRDPTLPANYAEMTQGRQGVHLPDHTQQRLVLIPESR</sequence>
<dbReference type="InterPro" id="IPR045866">
    <property type="entry name" value="FAM210A/B-like"/>
</dbReference>
<feature type="transmembrane region" description="Helical" evidence="1">
    <location>
        <begin position="215"/>
        <end position="238"/>
    </location>
</feature>
<accession>A0A7R9A905</accession>
<dbReference type="Proteomes" id="UP000677054">
    <property type="component" value="Unassembled WGS sequence"/>
</dbReference>
<organism evidence="3">
    <name type="scientific">Darwinula stevensoni</name>
    <dbReference type="NCBI Taxonomy" id="69355"/>
    <lineage>
        <taxon>Eukaryota</taxon>
        <taxon>Metazoa</taxon>
        <taxon>Ecdysozoa</taxon>
        <taxon>Arthropoda</taxon>
        <taxon>Crustacea</taxon>
        <taxon>Oligostraca</taxon>
        <taxon>Ostracoda</taxon>
        <taxon>Podocopa</taxon>
        <taxon>Podocopida</taxon>
        <taxon>Darwinulocopina</taxon>
        <taxon>Darwinuloidea</taxon>
        <taxon>Darwinulidae</taxon>
        <taxon>Darwinula</taxon>
    </lineage>
</organism>
<name>A0A7R9A905_9CRUS</name>
<dbReference type="Pfam" id="PF06916">
    <property type="entry name" value="FAM210A-B_dom"/>
    <property type="match status" value="1"/>
</dbReference>
<dbReference type="GO" id="GO:0005739">
    <property type="term" value="C:mitochondrion"/>
    <property type="evidence" value="ECO:0007669"/>
    <property type="project" value="TreeGrafter"/>
</dbReference>
<dbReference type="InterPro" id="IPR009688">
    <property type="entry name" value="FAM210A/B-like_dom"/>
</dbReference>
<evidence type="ECO:0000313" key="3">
    <source>
        <dbReference type="EMBL" id="CAD7249731.1"/>
    </source>
</evidence>
<dbReference type="EMBL" id="CAJPEV010002464">
    <property type="protein sequence ID" value="CAG0896980.1"/>
    <property type="molecule type" value="Genomic_DNA"/>
</dbReference>
<dbReference type="EMBL" id="LR901981">
    <property type="protein sequence ID" value="CAD7249731.1"/>
    <property type="molecule type" value="Genomic_DNA"/>
</dbReference>
<gene>
    <name evidence="3" type="ORF">DSTB1V02_LOCUS9518</name>
</gene>
<dbReference type="AlphaFoldDB" id="A0A7R9A905"/>
<protein>
    <recommendedName>
        <fullName evidence="2">DUF1279 domain-containing protein</fullName>
    </recommendedName>
</protein>
<keyword evidence="4" id="KW-1185">Reference proteome</keyword>
<keyword evidence="1" id="KW-1133">Transmembrane helix</keyword>
<keyword evidence="1" id="KW-0472">Membrane</keyword>
<feature type="domain" description="DUF1279" evidence="2">
    <location>
        <begin position="206"/>
        <end position="293"/>
    </location>
</feature>
<keyword evidence="1" id="KW-0812">Transmembrane</keyword>
<proteinExistence type="predicted"/>
<reference evidence="3" key="1">
    <citation type="submission" date="2020-11" db="EMBL/GenBank/DDBJ databases">
        <authorList>
            <person name="Tran Van P."/>
        </authorList>
    </citation>
    <scope>NUCLEOTIDE SEQUENCE</scope>
</reference>
<evidence type="ECO:0000256" key="1">
    <source>
        <dbReference type="SAM" id="Phobius"/>
    </source>
</evidence>
<dbReference type="PANTHER" id="PTHR21377">
    <property type="entry name" value="PROTEIN FAM210B, MITOCHONDRIAL"/>
    <property type="match status" value="1"/>
</dbReference>
<dbReference type="PANTHER" id="PTHR21377:SF0">
    <property type="entry name" value="PROTEIN FAM210B, MITOCHONDRIAL"/>
    <property type="match status" value="1"/>
</dbReference>